<feature type="compositionally biased region" description="Polar residues" evidence="1">
    <location>
        <begin position="1"/>
        <end position="13"/>
    </location>
</feature>
<feature type="compositionally biased region" description="Basic residues" evidence="1">
    <location>
        <begin position="97"/>
        <end position="113"/>
    </location>
</feature>
<evidence type="ECO:0000313" key="2">
    <source>
        <dbReference type="EMBL" id="EMD41056.1"/>
    </source>
</evidence>
<sequence length="295" mass="32464">MVQNRPSPATSSRDAFHVRREDVGYRSRECLQGRAPRDGSWMDRGRVREAAPVHVYVSASYELRAEYSPSQRGGAVLAISPAQRVGVAQQRRTAQPRNRKTARRKKPRGRKTAKLASPLPKTLKVRGRHDTHRCLWPAAETRMRRRGCAQCGSASVLACGPRSRDRWSRNGGTAKSPPVPSSRKARGGGARWSQRQQLERTRRRHSRVESSRAESGRDDACHCAMLGLGDDGAERDEQPTQTLSAQSPSRGEIGPNVRGANVVASDRDEPIWGGMVHVGAWTLGPAQRGMGSPQS</sequence>
<keyword evidence="3" id="KW-1185">Reference proteome</keyword>
<dbReference type="AlphaFoldDB" id="M2RQB0"/>
<evidence type="ECO:0000256" key="1">
    <source>
        <dbReference type="SAM" id="MobiDB-lite"/>
    </source>
</evidence>
<accession>M2RQB0</accession>
<reference evidence="2 3" key="1">
    <citation type="journal article" date="2012" name="Proc. Natl. Acad. Sci. U.S.A.">
        <title>Comparative genomics of Ceriporiopsis subvermispora and Phanerochaete chrysosporium provide insight into selective ligninolysis.</title>
        <authorList>
            <person name="Fernandez-Fueyo E."/>
            <person name="Ruiz-Duenas F.J."/>
            <person name="Ferreira P."/>
            <person name="Floudas D."/>
            <person name="Hibbett D.S."/>
            <person name="Canessa P."/>
            <person name="Larrondo L.F."/>
            <person name="James T.Y."/>
            <person name="Seelenfreund D."/>
            <person name="Lobos S."/>
            <person name="Polanco R."/>
            <person name="Tello M."/>
            <person name="Honda Y."/>
            <person name="Watanabe T."/>
            <person name="Watanabe T."/>
            <person name="Ryu J.S."/>
            <person name="Kubicek C.P."/>
            <person name="Schmoll M."/>
            <person name="Gaskell J."/>
            <person name="Hammel K.E."/>
            <person name="St John F.J."/>
            <person name="Vanden Wymelenberg A."/>
            <person name="Sabat G."/>
            <person name="Splinter BonDurant S."/>
            <person name="Syed K."/>
            <person name="Yadav J.S."/>
            <person name="Doddapaneni H."/>
            <person name="Subramanian V."/>
            <person name="Lavin J.L."/>
            <person name="Oguiza J.A."/>
            <person name="Perez G."/>
            <person name="Pisabarro A.G."/>
            <person name="Ramirez L."/>
            <person name="Santoyo F."/>
            <person name="Master E."/>
            <person name="Coutinho P.M."/>
            <person name="Henrissat B."/>
            <person name="Lombard V."/>
            <person name="Magnuson J.K."/>
            <person name="Kuees U."/>
            <person name="Hori C."/>
            <person name="Igarashi K."/>
            <person name="Samejima M."/>
            <person name="Held B.W."/>
            <person name="Barry K.W."/>
            <person name="LaButti K.M."/>
            <person name="Lapidus A."/>
            <person name="Lindquist E.A."/>
            <person name="Lucas S.M."/>
            <person name="Riley R."/>
            <person name="Salamov A.A."/>
            <person name="Hoffmeister D."/>
            <person name="Schwenk D."/>
            <person name="Hadar Y."/>
            <person name="Yarden O."/>
            <person name="de Vries R.P."/>
            <person name="Wiebenga A."/>
            <person name="Stenlid J."/>
            <person name="Eastwood D."/>
            <person name="Grigoriev I.V."/>
            <person name="Berka R.M."/>
            <person name="Blanchette R.A."/>
            <person name="Kersten P."/>
            <person name="Martinez A.T."/>
            <person name="Vicuna R."/>
            <person name="Cullen D."/>
        </authorList>
    </citation>
    <scope>NUCLEOTIDE SEQUENCE [LARGE SCALE GENOMIC DNA]</scope>
    <source>
        <strain evidence="2 3">B</strain>
    </source>
</reference>
<feature type="region of interest" description="Disordered" evidence="1">
    <location>
        <begin position="1"/>
        <end position="22"/>
    </location>
</feature>
<dbReference type="EMBL" id="KB445792">
    <property type="protein sequence ID" value="EMD41056.1"/>
    <property type="molecule type" value="Genomic_DNA"/>
</dbReference>
<feature type="compositionally biased region" description="Polar residues" evidence="1">
    <location>
        <begin position="239"/>
        <end position="249"/>
    </location>
</feature>
<evidence type="ECO:0000313" key="3">
    <source>
        <dbReference type="Proteomes" id="UP000016930"/>
    </source>
</evidence>
<gene>
    <name evidence="2" type="ORF">CERSUDRAFT_111630</name>
</gene>
<name>M2RQB0_CERS8</name>
<protein>
    <submittedName>
        <fullName evidence="2">Uncharacterized protein</fullName>
    </submittedName>
</protein>
<feature type="region of interest" description="Disordered" evidence="1">
    <location>
        <begin position="159"/>
        <end position="258"/>
    </location>
</feature>
<feature type="region of interest" description="Disordered" evidence="1">
    <location>
        <begin position="85"/>
        <end position="126"/>
    </location>
</feature>
<organism evidence="2 3">
    <name type="scientific">Ceriporiopsis subvermispora (strain B)</name>
    <name type="common">White-rot fungus</name>
    <name type="synonym">Gelatoporia subvermispora</name>
    <dbReference type="NCBI Taxonomy" id="914234"/>
    <lineage>
        <taxon>Eukaryota</taxon>
        <taxon>Fungi</taxon>
        <taxon>Dikarya</taxon>
        <taxon>Basidiomycota</taxon>
        <taxon>Agaricomycotina</taxon>
        <taxon>Agaricomycetes</taxon>
        <taxon>Polyporales</taxon>
        <taxon>Gelatoporiaceae</taxon>
        <taxon>Gelatoporia</taxon>
    </lineage>
</organism>
<dbReference type="HOGENOM" id="CLU_943342_0_0_1"/>
<feature type="compositionally biased region" description="Basic and acidic residues" evidence="1">
    <location>
        <begin position="207"/>
        <end position="221"/>
    </location>
</feature>
<proteinExistence type="predicted"/>
<dbReference type="Proteomes" id="UP000016930">
    <property type="component" value="Unassembled WGS sequence"/>
</dbReference>